<feature type="transmembrane region" description="Helical" evidence="6">
    <location>
        <begin position="119"/>
        <end position="141"/>
    </location>
</feature>
<dbReference type="SUPFAM" id="SSF103473">
    <property type="entry name" value="MFS general substrate transporter"/>
    <property type="match status" value="1"/>
</dbReference>
<dbReference type="EMBL" id="JANBUO010000237">
    <property type="protein sequence ID" value="KAJ2805981.1"/>
    <property type="molecule type" value="Genomic_DNA"/>
</dbReference>
<dbReference type="Proteomes" id="UP001140094">
    <property type="component" value="Unassembled WGS sequence"/>
</dbReference>
<feature type="transmembrane region" description="Helical" evidence="6">
    <location>
        <begin position="206"/>
        <end position="224"/>
    </location>
</feature>
<feature type="domain" description="Major facilitator superfamily (MFS) profile" evidence="7">
    <location>
        <begin position="53"/>
        <end position="542"/>
    </location>
</feature>
<dbReference type="GO" id="GO:0012505">
    <property type="term" value="C:endomembrane system"/>
    <property type="evidence" value="ECO:0007669"/>
    <property type="project" value="UniProtKB-SubCell"/>
</dbReference>
<evidence type="ECO:0000313" key="9">
    <source>
        <dbReference type="Proteomes" id="UP001140094"/>
    </source>
</evidence>
<dbReference type="PANTHER" id="PTHR23501:SF191">
    <property type="entry name" value="VACUOLAR BASIC AMINO ACID TRANSPORTER 4"/>
    <property type="match status" value="1"/>
</dbReference>
<dbReference type="GO" id="GO:0005886">
    <property type="term" value="C:plasma membrane"/>
    <property type="evidence" value="ECO:0007669"/>
    <property type="project" value="TreeGrafter"/>
</dbReference>
<dbReference type="InterPro" id="IPR036259">
    <property type="entry name" value="MFS_trans_sf"/>
</dbReference>
<feature type="transmembrane region" description="Helical" evidence="6">
    <location>
        <begin position="47"/>
        <end position="68"/>
    </location>
</feature>
<keyword evidence="2" id="KW-0813">Transport</keyword>
<keyword evidence="3 6" id="KW-0812">Transmembrane</keyword>
<dbReference type="OrthoDB" id="10021397at2759"/>
<dbReference type="PANTHER" id="PTHR23501">
    <property type="entry name" value="MAJOR FACILITATOR SUPERFAMILY"/>
    <property type="match status" value="1"/>
</dbReference>
<feature type="transmembrane region" description="Helical" evidence="6">
    <location>
        <begin position="349"/>
        <end position="372"/>
    </location>
</feature>
<feature type="transmembrane region" description="Helical" evidence="6">
    <location>
        <begin position="147"/>
        <end position="165"/>
    </location>
</feature>
<keyword evidence="4 6" id="KW-1133">Transmembrane helix</keyword>
<evidence type="ECO:0000313" key="8">
    <source>
        <dbReference type="EMBL" id="KAJ2805981.1"/>
    </source>
</evidence>
<feature type="transmembrane region" description="Helical" evidence="6">
    <location>
        <begin position="379"/>
        <end position="397"/>
    </location>
</feature>
<evidence type="ECO:0000256" key="1">
    <source>
        <dbReference type="ARBA" id="ARBA00004127"/>
    </source>
</evidence>
<feature type="transmembrane region" description="Helical" evidence="6">
    <location>
        <begin position="177"/>
        <end position="194"/>
    </location>
</feature>
<organism evidence="8 9">
    <name type="scientific">Coemansia guatemalensis</name>
    <dbReference type="NCBI Taxonomy" id="2761395"/>
    <lineage>
        <taxon>Eukaryota</taxon>
        <taxon>Fungi</taxon>
        <taxon>Fungi incertae sedis</taxon>
        <taxon>Zoopagomycota</taxon>
        <taxon>Kickxellomycotina</taxon>
        <taxon>Kickxellomycetes</taxon>
        <taxon>Kickxellales</taxon>
        <taxon>Kickxellaceae</taxon>
        <taxon>Coemansia</taxon>
    </lineage>
</organism>
<gene>
    <name evidence="8" type="ORF">H4R20_001869</name>
</gene>
<keyword evidence="5 6" id="KW-0472">Membrane</keyword>
<proteinExistence type="predicted"/>
<dbReference type="Pfam" id="PF07690">
    <property type="entry name" value="MFS_1"/>
    <property type="match status" value="1"/>
</dbReference>
<dbReference type="GO" id="GO:0022857">
    <property type="term" value="F:transmembrane transporter activity"/>
    <property type="evidence" value="ECO:0007669"/>
    <property type="project" value="InterPro"/>
</dbReference>
<feature type="transmembrane region" description="Helical" evidence="6">
    <location>
        <begin position="403"/>
        <end position="426"/>
    </location>
</feature>
<feature type="transmembrane region" description="Helical" evidence="6">
    <location>
        <begin position="516"/>
        <end position="537"/>
    </location>
</feature>
<reference evidence="8" key="1">
    <citation type="submission" date="2022-07" db="EMBL/GenBank/DDBJ databases">
        <title>Phylogenomic reconstructions and comparative analyses of Kickxellomycotina fungi.</title>
        <authorList>
            <person name="Reynolds N.K."/>
            <person name="Stajich J.E."/>
            <person name="Barry K."/>
            <person name="Grigoriev I.V."/>
            <person name="Crous P."/>
            <person name="Smith M.E."/>
        </authorList>
    </citation>
    <scope>NUCLEOTIDE SEQUENCE</scope>
    <source>
        <strain evidence="8">NRRL 1565</strain>
    </source>
</reference>
<protein>
    <recommendedName>
        <fullName evidence="7">Major facilitator superfamily (MFS) profile domain-containing protein</fullName>
    </recommendedName>
</protein>
<feature type="transmembrane region" description="Helical" evidence="6">
    <location>
        <begin position="270"/>
        <end position="292"/>
    </location>
</feature>
<feature type="transmembrane region" description="Helical" evidence="6">
    <location>
        <begin position="438"/>
        <end position="463"/>
    </location>
</feature>
<evidence type="ECO:0000256" key="5">
    <source>
        <dbReference type="ARBA" id="ARBA00023136"/>
    </source>
</evidence>
<dbReference type="InterPro" id="IPR011701">
    <property type="entry name" value="MFS"/>
</dbReference>
<accession>A0A9W8HYR4</accession>
<dbReference type="InterPro" id="IPR020846">
    <property type="entry name" value="MFS_dom"/>
</dbReference>
<dbReference type="Gene3D" id="1.20.1250.20">
    <property type="entry name" value="MFS general substrate transporter like domains"/>
    <property type="match status" value="2"/>
</dbReference>
<evidence type="ECO:0000256" key="6">
    <source>
        <dbReference type="SAM" id="Phobius"/>
    </source>
</evidence>
<feature type="transmembrane region" description="Helical" evidence="6">
    <location>
        <begin position="244"/>
        <end position="264"/>
    </location>
</feature>
<name>A0A9W8HYR4_9FUNG</name>
<dbReference type="AlphaFoldDB" id="A0A9W8HYR4"/>
<keyword evidence="9" id="KW-1185">Reference proteome</keyword>
<sequence length="544" mass="58337">MAAEIRTSDSVPARVYSDDIELERTPDGVSSSTTEQSMDSAKQRIPILLYICMLAATMLFVFLSGYDFAASAAIMPTIGVKFSTLSTVNWVVVAYILPMGALMPSVWKVAGVGGYRPTLLIFSLFHIAGSVMSGAANGMALLLAGRAIAGIGAAGTTMIPVIAVARTGSRGQQQIGFRMLLFTWLIGSVVGLAGGGNMSTLKHWRWIFYFDVPFIIVALVLGAFSIRIPKYQGSKMHMLKRIDILGTLFITGSVLTLVLALNYGGNVLKWSSGVVITLFVLAVFLFIVFAFIEAKMASEPILPRSLFKTRTGGALIIMQPFIGIATFAPVVYMILWYDVVKFKSATDASMYVLAVALAALVASAASEVVVSLLGRCRPLVRLSTPLMALGCGLLIILDEDTSNGIPVIFMVLLGLGIGMTFQPHFLMLRAAAGASSMAGIVASALFLRLLGAAVGIALFNAVLQNNLSTKLAEVVLRHPLYVQYILRSMDNQDIVHLNSVPQSVRDDIIHANAQGFRAIFIACVVFAAVSVPLLAFVKRRPPMP</sequence>
<comment type="caution">
    <text evidence="8">The sequence shown here is derived from an EMBL/GenBank/DDBJ whole genome shotgun (WGS) entry which is preliminary data.</text>
</comment>
<evidence type="ECO:0000256" key="4">
    <source>
        <dbReference type="ARBA" id="ARBA00022989"/>
    </source>
</evidence>
<evidence type="ECO:0000256" key="2">
    <source>
        <dbReference type="ARBA" id="ARBA00022448"/>
    </source>
</evidence>
<feature type="transmembrane region" description="Helical" evidence="6">
    <location>
        <begin position="313"/>
        <end position="337"/>
    </location>
</feature>
<comment type="subcellular location">
    <subcellularLocation>
        <location evidence="1">Endomembrane system</location>
        <topology evidence="1">Multi-pass membrane protein</topology>
    </subcellularLocation>
</comment>
<evidence type="ECO:0000256" key="3">
    <source>
        <dbReference type="ARBA" id="ARBA00022692"/>
    </source>
</evidence>
<dbReference type="PROSITE" id="PS50850">
    <property type="entry name" value="MFS"/>
    <property type="match status" value="1"/>
</dbReference>
<feature type="transmembrane region" description="Helical" evidence="6">
    <location>
        <begin position="88"/>
        <end position="107"/>
    </location>
</feature>
<evidence type="ECO:0000259" key="7">
    <source>
        <dbReference type="PROSITE" id="PS50850"/>
    </source>
</evidence>